<gene>
    <name evidence="9" type="ordered locus">Acid345_0530</name>
</gene>
<keyword evidence="6" id="KW-0326">Glycosidase</keyword>
<feature type="domain" description="Fibronectin type III-like" evidence="8">
    <location>
        <begin position="670"/>
        <end position="739"/>
    </location>
</feature>
<protein>
    <recommendedName>
        <fullName evidence="3">beta-glucosidase</fullName>
        <ecNumber evidence="3">3.2.1.21</ecNumber>
    </recommendedName>
</protein>
<dbReference type="GO" id="GO:0009251">
    <property type="term" value="P:glucan catabolic process"/>
    <property type="evidence" value="ECO:0007669"/>
    <property type="project" value="TreeGrafter"/>
</dbReference>
<accession>Q1IUB5</accession>
<evidence type="ECO:0000313" key="10">
    <source>
        <dbReference type="Proteomes" id="UP000002432"/>
    </source>
</evidence>
<feature type="signal peptide" evidence="7">
    <location>
        <begin position="1"/>
        <end position="23"/>
    </location>
</feature>
<keyword evidence="4 7" id="KW-0732">Signal</keyword>
<sequence length="751" mass="81164">MKPRCYRVAFLIFCFCLSLNLWSQSPALNSPQVEKRIDQLLKQMTLEEKIGQLNQYSQGAATGPGTGRSGYPEMVSKGEIGSIFNLTGAKETNQMQRIAMEKSRLHIPLIFGLDVVHGYRTTFPVPLALSATWDPALIERAARIAAKEASTDGVRWTFSPMVDIARDARWGRITEGAGEDPYLGSEIAKAYVRGYQGSLDSPDSIAACMKHFVGYGAAEGGRDYNTTEISDRTLREYYLRPFKAGADAGALTFMSAFNSLNEVPASANLFTLRQILRKEWGYKGMVVSDWQSLLELKNHGIANDDRTAAAKSILAGVDMDMEGNIYHTEMLDLVKSGVVPVSVIDESVRNVLRVKIALGLFEHPYADDTKSAFDGPIPAAYRQEARKAAEESFILLKNDNAGGHAVLPLTDVHKIAVVGPMADDAEDMLGAWGAKGNAKDVVTLKSALTEYASAHNIAVTFADDANSIPADADVVLVAVGENASLMTGEAGSRTHLDLPGHEIAEAAAKSGKPVVLLAFNGRPIVLTDVAPKMNAILEAWFPGVEAGPALVETLFGVANPSGRVTASFPRSVGQEPLYYNALSTGRPATGVDLTHPPTKSEEKYHTRYIDEQNAPLYPFGYGLSYSSFEYSAPKLSAASASAKAINAGDANAAIKVSAMVKNTSNRPGDEIVQFYIRQRGTSVARPVRELKGFQKVTLAAGETKNVEFTLSRKELAFWNIDMKEVVEPAELSVWIAGDSVSGTPAKIEIKP</sequence>
<evidence type="ECO:0000256" key="2">
    <source>
        <dbReference type="ARBA" id="ARBA00005336"/>
    </source>
</evidence>
<dbReference type="InterPro" id="IPR001764">
    <property type="entry name" value="Glyco_hydro_3_N"/>
</dbReference>
<dbReference type="InterPro" id="IPR051915">
    <property type="entry name" value="Cellulose_Degrad_GH3"/>
</dbReference>
<dbReference type="OrthoDB" id="9805821at2"/>
<evidence type="ECO:0000259" key="8">
    <source>
        <dbReference type="SMART" id="SM01217"/>
    </source>
</evidence>
<dbReference type="SUPFAM" id="SSF51445">
    <property type="entry name" value="(Trans)glycosidases"/>
    <property type="match status" value="1"/>
</dbReference>
<dbReference type="PANTHER" id="PTHR30620:SF16">
    <property type="entry name" value="LYSOSOMAL BETA GLUCOSIDASE"/>
    <property type="match status" value="1"/>
</dbReference>
<keyword evidence="10" id="KW-1185">Reference proteome</keyword>
<evidence type="ECO:0000256" key="1">
    <source>
        <dbReference type="ARBA" id="ARBA00000448"/>
    </source>
</evidence>
<proteinExistence type="inferred from homology"/>
<evidence type="ECO:0000256" key="3">
    <source>
        <dbReference type="ARBA" id="ARBA00012744"/>
    </source>
</evidence>
<dbReference type="GO" id="GO:0008422">
    <property type="term" value="F:beta-glucosidase activity"/>
    <property type="evidence" value="ECO:0007669"/>
    <property type="project" value="UniProtKB-EC"/>
</dbReference>
<dbReference type="EC" id="3.2.1.21" evidence="3"/>
<dbReference type="Gene3D" id="3.40.50.1700">
    <property type="entry name" value="Glycoside hydrolase family 3 C-terminal domain"/>
    <property type="match status" value="1"/>
</dbReference>
<evidence type="ECO:0000256" key="7">
    <source>
        <dbReference type="SAM" id="SignalP"/>
    </source>
</evidence>
<dbReference type="KEGG" id="aba:Acid345_0530"/>
<evidence type="ECO:0000256" key="5">
    <source>
        <dbReference type="ARBA" id="ARBA00022801"/>
    </source>
</evidence>
<dbReference type="CAZy" id="GH3">
    <property type="family name" value="Glycoside Hydrolase Family 3"/>
</dbReference>
<dbReference type="InterPro" id="IPR036962">
    <property type="entry name" value="Glyco_hydro_3_N_sf"/>
</dbReference>
<dbReference type="Proteomes" id="UP000002432">
    <property type="component" value="Chromosome"/>
</dbReference>
<dbReference type="FunFam" id="2.60.40.10:FF:000495">
    <property type="entry name" value="Periplasmic beta-glucosidase"/>
    <property type="match status" value="1"/>
</dbReference>
<dbReference type="InterPro" id="IPR036881">
    <property type="entry name" value="Glyco_hydro_3_C_sf"/>
</dbReference>
<evidence type="ECO:0000313" key="9">
    <source>
        <dbReference type="EMBL" id="ABF39535.1"/>
    </source>
</evidence>
<dbReference type="EMBL" id="CP000360">
    <property type="protein sequence ID" value="ABF39535.1"/>
    <property type="molecule type" value="Genomic_DNA"/>
</dbReference>
<dbReference type="SMART" id="SM01217">
    <property type="entry name" value="Fn3_like"/>
    <property type="match status" value="1"/>
</dbReference>
<dbReference type="Gene3D" id="2.60.40.10">
    <property type="entry name" value="Immunoglobulins"/>
    <property type="match status" value="1"/>
</dbReference>
<dbReference type="Pfam" id="PF00933">
    <property type="entry name" value="Glyco_hydro_3"/>
    <property type="match status" value="1"/>
</dbReference>
<dbReference type="InterPro" id="IPR013783">
    <property type="entry name" value="Ig-like_fold"/>
</dbReference>
<keyword evidence="5 9" id="KW-0378">Hydrolase</keyword>
<feature type="chain" id="PRO_5004191285" description="beta-glucosidase" evidence="7">
    <location>
        <begin position="24"/>
        <end position="751"/>
    </location>
</feature>
<comment type="catalytic activity">
    <reaction evidence="1">
        <text>Hydrolysis of terminal, non-reducing beta-D-glucosyl residues with release of beta-D-glucose.</text>
        <dbReference type="EC" id="3.2.1.21"/>
    </reaction>
</comment>
<dbReference type="EnsemblBacteria" id="ABF39535">
    <property type="protein sequence ID" value="ABF39535"/>
    <property type="gene ID" value="Acid345_0530"/>
</dbReference>
<dbReference type="Pfam" id="PF01915">
    <property type="entry name" value="Glyco_hydro_3_C"/>
    <property type="match status" value="1"/>
</dbReference>
<reference evidence="9 10" key="1">
    <citation type="journal article" date="2009" name="Appl. Environ. Microbiol.">
        <title>Three genomes from the phylum Acidobacteria provide insight into the lifestyles of these microorganisms in soils.</title>
        <authorList>
            <person name="Ward N.L."/>
            <person name="Challacombe J.F."/>
            <person name="Janssen P.H."/>
            <person name="Henrissat B."/>
            <person name="Coutinho P.M."/>
            <person name="Wu M."/>
            <person name="Xie G."/>
            <person name="Haft D.H."/>
            <person name="Sait M."/>
            <person name="Badger J."/>
            <person name="Barabote R.D."/>
            <person name="Bradley B."/>
            <person name="Brettin T.S."/>
            <person name="Brinkac L.M."/>
            <person name="Bruce D."/>
            <person name="Creasy T."/>
            <person name="Daugherty S.C."/>
            <person name="Davidsen T.M."/>
            <person name="DeBoy R.T."/>
            <person name="Detter J.C."/>
            <person name="Dodson R.J."/>
            <person name="Durkin A.S."/>
            <person name="Ganapathy A."/>
            <person name="Gwinn-Giglio M."/>
            <person name="Han C.S."/>
            <person name="Khouri H."/>
            <person name="Kiss H."/>
            <person name="Kothari S.P."/>
            <person name="Madupu R."/>
            <person name="Nelson K.E."/>
            <person name="Nelson W.C."/>
            <person name="Paulsen I."/>
            <person name="Penn K."/>
            <person name="Ren Q."/>
            <person name="Rosovitz M.J."/>
            <person name="Selengut J.D."/>
            <person name="Shrivastava S."/>
            <person name="Sullivan S.A."/>
            <person name="Tapia R."/>
            <person name="Thompson L.S."/>
            <person name="Watkins K.L."/>
            <person name="Yang Q."/>
            <person name="Yu C."/>
            <person name="Zafar N."/>
            <person name="Zhou L."/>
            <person name="Kuske C.R."/>
        </authorList>
    </citation>
    <scope>NUCLEOTIDE SEQUENCE [LARGE SCALE GENOMIC DNA]</scope>
    <source>
        <strain evidence="9 10">Ellin345</strain>
    </source>
</reference>
<dbReference type="InterPro" id="IPR002772">
    <property type="entry name" value="Glyco_hydro_3_C"/>
</dbReference>
<dbReference type="RefSeq" id="WP_011521337.1">
    <property type="nucleotide sequence ID" value="NC_008009.1"/>
</dbReference>
<evidence type="ECO:0000256" key="6">
    <source>
        <dbReference type="ARBA" id="ARBA00023295"/>
    </source>
</evidence>
<comment type="similarity">
    <text evidence="2">Belongs to the glycosyl hydrolase 3 family.</text>
</comment>
<name>Q1IUB5_KORVE</name>
<dbReference type="Gene3D" id="3.20.20.300">
    <property type="entry name" value="Glycoside hydrolase, family 3, N-terminal domain"/>
    <property type="match status" value="1"/>
</dbReference>
<organism evidence="9 10">
    <name type="scientific">Koribacter versatilis (strain Ellin345)</name>
    <dbReference type="NCBI Taxonomy" id="204669"/>
    <lineage>
        <taxon>Bacteria</taxon>
        <taxon>Pseudomonadati</taxon>
        <taxon>Acidobacteriota</taxon>
        <taxon>Terriglobia</taxon>
        <taxon>Terriglobales</taxon>
        <taxon>Candidatus Korobacteraceae</taxon>
        <taxon>Candidatus Korobacter</taxon>
    </lineage>
</organism>
<dbReference type="PRINTS" id="PR00133">
    <property type="entry name" value="GLHYDRLASE3"/>
</dbReference>
<dbReference type="eggNOG" id="COG1472">
    <property type="taxonomic scope" value="Bacteria"/>
</dbReference>
<evidence type="ECO:0000256" key="4">
    <source>
        <dbReference type="ARBA" id="ARBA00022729"/>
    </source>
</evidence>
<dbReference type="Pfam" id="PF14310">
    <property type="entry name" value="Fn3-like"/>
    <property type="match status" value="1"/>
</dbReference>
<dbReference type="InterPro" id="IPR026891">
    <property type="entry name" value="Fn3-like"/>
</dbReference>
<dbReference type="SUPFAM" id="SSF52279">
    <property type="entry name" value="Beta-D-glucan exohydrolase, C-terminal domain"/>
    <property type="match status" value="1"/>
</dbReference>
<dbReference type="PANTHER" id="PTHR30620">
    <property type="entry name" value="PERIPLASMIC BETA-GLUCOSIDASE-RELATED"/>
    <property type="match status" value="1"/>
</dbReference>
<dbReference type="InterPro" id="IPR017853">
    <property type="entry name" value="GH"/>
</dbReference>
<dbReference type="STRING" id="204669.Acid345_0530"/>
<dbReference type="HOGENOM" id="CLU_004542_5_1_0"/>
<dbReference type="FunFam" id="3.20.20.300:FF:000005">
    <property type="entry name" value="Periplasmic beta-glucosidase"/>
    <property type="match status" value="1"/>
</dbReference>
<dbReference type="AlphaFoldDB" id="Q1IUB5"/>